<dbReference type="Pfam" id="PF02875">
    <property type="entry name" value="Mur_ligase_C"/>
    <property type="match status" value="1"/>
</dbReference>
<evidence type="ECO:0000256" key="5">
    <source>
        <dbReference type="ARBA" id="ARBA00022840"/>
    </source>
</evidence>
<evidence type="ECO:0000256" key="6">
    <source>
        <dbReference type="ARBA" id="ARBA00022960"/>
    </source>
</evidence>
<name>A0A381NDR7_9ZZZZ</name>
<evidence type="ECO:0000256" key="1">
    <source>
        <dbReference type="ARBA" id="ARBA00022490"/>
    </source>
</evidence>
<dbReference type="GO" id="GO:0071555">
    <property type="term" value="P:cell wall organization"/>
    <property type="evidence" value="ECO:0007669"/>
    <property type="project" value="UniProtKB-KW"/>
</dbReference>
<dbReference type="EMBL" id="UINC01000290">
    <property type="protein sequence ID" value="SUZ52712.1"/>
    <property type="molecule type" value="Genomic_DNA"/>
</dbReference>
<dbReference type="InterPro" id="IPR036565">
    <property type="entry name" value="Mur-like_cat_sf"/>
</dbReference>
<evidence type="ECO:0000313" key="13">
    <source>
        <dbReference type="EMBL" id="SUZ52712.1"/>
    </source>
</evidence>
<keyword evidence="1" id="KW-0963">Cytoplasm</keyword>
<dbReference type="Gene3D" id="3.90.190.20">
    <property type="entry name" value="Mur ligase, C-terminal domain"/>
    <property type="match status" value="1"/>
</dbReference>
<dbReference type="NCBIfam" id="TIGR01143">
    <property type="entry name" value="murF"/>
    <property type="match status" value="1"/>
</dbReference>
<feature type="domain" description="Mur ligase C-terminal" evidence="11">
    <location>
        <begin position="265"/>
        <end position="387"/>
    </location>
</feature>
<protein>
    <recommendedName>
        <fullName evidence="10">UDP-MurNAc-pentapeptide synthetase</fullName>
    </recommendedName>
</protein>
<sequence>MIGERVDGHSFLGNVENSGASAALVSQTNESLGLQQIVCDNPLIMIGNIANAWRKQFDIPVIGITGSNGKTSTKDLLVHVLQSSYNVHATQGNFNTTIGLPLTLLQMDNEHSISILEMGASVPGEIDVLCRIAQPTHGVITNIAPAHLEGFGSIETITQEKGALFRSLENGISFVNLADDKVAGIKISGKKITFGLTPECDFPADIHQENNGSLTLILDSHDIPTGSQNLSFIKNSIAVTAIAVTLGVEWNNVIERIQSFTPTSGRCQVKQFDDITVIDDTYNANLISSLAALDYLKSFSGNGRRIFVFGDMFELGPTSHEQHRKVGKKCTELELDGVFTLGQNTIYTDSMINNGIDHKHFESHDELIHSLKEIVHSGDKILFKGSRGMAMEKVIKGVFAD</sequence>
<evidence type="ECO:0000256" key="10">
    <source>
        <dbReference type="ARBA" id="ARBA00031461"/>
    </source>
</evidence>
<evidence type="ECO:0000256" key="7">
    <source>
        <dbReference type="ARBA" id="ARBA00022984"/>
    </source>
</evidence>
<reference evidence="13" key="1">
    <citation type="submission" date="2018-05" db="EMBL/GenBank/DDBJ databases">
        <authorList>
            <person name="Lanie J.A."/>
            <person name="Ng W.-L."/>
            <person name="Kazmierczak K.M."/>
            <person name="Andrzejewski T.M."/>
            <person name="Davidsen T.M."/>
            <person name="Wayne K.J."/>
            <person name="Tettelin H."/>
            <person name="Glass J.I."/>
            <person name="Rusch D."/>
            <person name="Podicherti R."/>
            <person name="Tsui H.-C.T."/>
            <person name="Winkler M.E."/>
        </authorList>
    </citation>
    <scope>NUCLEOTIDE SEQUENCE</scope>
</reference>
<dbReference type="SUPFAM" id="SSF63418">
    <property type="entry name" value="MurE/MurF N-terminal domain"/>
    <property type="match status" value="1"/>
</dbReference>
<accession>A0A381NDR7</accession>
<proteinExistence type="predicted"/>
<dbReference type="AlphaFoldDB" id="A0A381NDR7"/>
<feature type="domain" description="Mur ligase central" evidence="12">
    <location>
        <begin position="64"/>
        <end position="241"/>
    </location>
</feature>
<keyword evidence="3" id="KW-0132">Cell division</keyword>
<dbReference type="InterPro" id="IPR036615">
    <property type="entry name" value="Mur_ligase_C_dom_sf"/>
</dbReference>
<dbReference type="InterPro" id="IPR051046">
    <property type="entry name" value="MurCDEF_CellWall_CoF430Synth"/>
</dbReference>
<dbReference type="Pfam" id="PF08245">
    <property type="entry name" value="Mur_ligase_M"/>
    <property type="match status" value="1"/>
</dbReference>
<dbReference type="GO" id="GO:0008360">
    <property type="term" value="P:regulation of cell shape"/>
    <property type="evidence" value="ECO:0007669"/>
    <property type="project" value="UniProtKB-KW"/>
</dbReference>
<keyword evidence="5" id="KW-0067">ATP-binding</keyword>
<evidence type="ECO:0000256" key="9">
    <source>
        <dbReference type="ARBA" id="ARBA00023316"/>
    </source>
</evidence>
<evidence type="ECO:0000256" key="2">
    <source>
        <dbReference type="ARBA" id="ARBA00022598"/>
    </source>
</evidence>
<dbReference type="GO" id="GO:0005524">
    <property type="term" value="F:ATP binding"/>
    <property type="evidence" value="ECO:0007669"/>
    <property type="project" value="UniProtKB-KW"/>
</dbReference>
<dbReference type="GO" id="GO:0047480">
    <property type="term" value="F:UDP-N-acetylmuramoyl-tripeptide-D-alanyl-D-alanine ligase activity"/>
    <property type="evidence" value="ECO:0007669"/>
    <property type="project" value="InterPro"/>
</dbReference>
<keyword evidence="6" id="KW-0133">Cell shape</keyword>
<evidence type="ECO:0000256" key="8">
    <source>
        <dbReference type="ARBA" id="ARBA00023306"/>
    </source>
</evidence>
<dbReference type="SUPFAM" id="SSF53623">
    <property type="entry name" value="MurD-like peptide ligases, catalytic domain"/>
    <property type="match status" value="1"/>
</dbReference>
<gene>
    <name evidence="13" type="ORF">METZ01_LOCUS5566</name>
</gene>
<dbReference type="InterPro" id="IPR004101">
    <property type="entry name" value="Mur_ligase_C"/>
</dbReference>
<dbReference type="GO" id="GO:0051301">
    <property type="term" value="P:cell division"/>
    <property type="evidence" value="ECO:0007669"/>
    <property type="project" value="UniProtKB-KW"/>
</dbReference>
<keyword evidence="8" id="KW-0131">Cell cycle</keyword>
<organism evidence="13">
    <name type="scientific">marine metagenome</name>
    <dbReference type="NCBI Taxonomy" id="408172"/>
    <lineage>
        <taxon>unclassified sequences</taxon>
        <taxon>metagenomes</taxon>
        <taxon>ecological metagenomes</taxon>
    </lineage>
</organism>
<evidence type="ECO:0000259" key="12">
    <source>
        <dbReference type="Pfam" id="PF08245"/>
    </source>
</evidence>
<dbReference type="PANTHER" id="PTHR43024:SF1">
    <property type="entry name" value="UDP-N-ACETYLMURAMOYL-TRIPEPTIDE--D-ALANYL-D-ALANINE LIGASE"/>
    <property type="match status" value="1"/>
</dbReference>
<dbReference type="SUPFAM" id="SSF53244">
    <property type="entry name" value="MurD-like peptide ligases, peptide-binding domain"/>
    <property type="match status" value="1"/>
</dbReference>
<dbReference type="Gene3D" id="3.40.1190.10">
    <property type="entry name" value="Mur-like, catalytic domain"/>
    <property type="match status" value="1"/>
</dbReference>
<evidence type="ECO:0000256" key="3">
    <source>
        <dbReference type="ARBA" id="ARBA00022618"/>
    </source>
</evidence>
<dbReference type="InterPro" id="IPR005863">
    <property type="entry name" value="UDP-N-AcMur_synth"/>
</dbReference>
<keyword evidence="4" id="KW-0547">Nucleotide-binding</keyword>
<keyword evidence="2" id="KW-0436">Ligase</keyword>
<dbReference type="InterPro" id="IPR035911">
    <property type="entry name" value="MurE/MurF_N"/>
</dbReference>
<evidence type="ECO:0000256" key="4">
    <source>
        <dbReference type="ARBA" id="ARBA00022741"/>
    </source>
</evidence>
<evidence type="ECO:0000259" key="11">
    <source>
        <dbReference type="Pfam" id="PF02875"/>
    </source>
</evidence>
<keyword evidence="9" id="KW-0961">Cell wall biogenesis/degradation</keyword>
<dbReference type="GO" id="GO:0009252">
    <property type="term" value="P:peptidoglycan biosynthetic process"/>
    <property type="evidence" value="ECO:0007669"/>
    <property type="project" value="UniProtKB-KW"/>
</dbReference>
<dbReference type="InterPro" id="IPR013221">
    <property type="entry name" value="Mur_ligase_cen"/>
</dbReference>
<keyword evidence="7" id="KW-0573">Peptidoglycan synthesis</keyword>
<dbReference type="PANTHER" id="PTHR43024">
    <property type="entry name" value="UDP-N-ACETYLMURAMOYL-TRIPEPTIDE--D-ALANYL-D-ALANINE LIGASE"/>
    <property type="match status" value="1"/>
</dbReference>